<dbReference type="EMBL" id="AP012035">
    <property type="protein sequence ID" value="BAJ82182.1"/>
    <property type="molecule type" value="Genomic_DNA"/>
</dbReference>
<sequence length="45" mass="4715">MKIKLVVVKPFEGFRRGDTITDAAKIDAVLASAQAGSVVRVVAEG</sequence>
<reference evidence="1 2" key="1">
    <citation type="submission" date="2010-12" db="EMBL/GenBank/DDBJ databases">
        <title>Whole genome sequence of Acidiphilium multivorum AIU301.</title>
        <authorList>
            <person name="Narita-Yamada S."/>
            <person name="Nakamura S."/>
            <person name="Ito N."/>
            <person name="Takarada H."/>
            <person name="Katano Y."/>
            <person name="Nakazawa H."/>
            <person name="Hosoyama A."/>
            <person name="Yamada R."/>
            <person name="Fujita N."/>
        </authorList>
    </citation>
    <scope>NUCLEOTIDE SEQUENCE [LARGE SCALE GENOMIC DNA]</scope>
    <source>
        <strain evidence="2">DSM 11245 / JCM 8867 / AIU301</strain>
    </source>
</reference>
<dbReference type="Proteomes" id="UP000007100">
    <property type="component" value="Chromosome"/>
</dbReference>
<name>F0J441_ACIMA</name>
<dbReference type="KEGG" id="amv:ACMV_28350"/>
<dbReference type="HOGENOM" id="CLU_215944_0_0_5"/>
<dbReference type="RefSeq" id="WP_013640860.1">
    <property type="nucleotide sequence ID" value="NC_015186.1"/>
</dbReference>
<organism evidence="1 2">
    <name type="scientific">Acidiphilium multivorum (strain DSM 11245 / JCM 8867 / NBRC 100883 / AIU 301)</name>
    <dbReference type="NCBI Taxonomy" id="926570"/>
    <lineage>
        <taxon>Bacteria</taxon>
        <taxon>Pseudomonadati</taxon>
        <taxon>Pseudomonadota</taxon>
        <taxon>Alphaproteobacteria</taxon>
        <taxon>Acetobacterales</taxon>
        <taxon>Acidocellaceae</taxon>
        <taxon>Acidiphilium</taxon>
    </lineage>
</organism>
<dbReference type="AlphaFoldDB" id="F0J441"/>
<proteinExistence type="predicted"/>
<keyword evidence="2" id="KW-1185">Reference proteome</keyword>
<evidence type="ECO:0000313" key="2">
    <source>
        <dbReference type="Proteomes" id="UP000007100"/>
    </source>
</evidence>
<gene>
    <name evidence="1" type="ordered locus">ACMV_28350</name>
</gene>
<protein>
    <submittedName>
        <fullName evidence="1">Uncharacterized protein</fullName>
    </submittedName>
</protein>
<accession>F0J441</accession>
<evidence type="ECO:0000313" key="1">
    <source>
        <dbReference type="EMBL" id="BAJ82182.1"/>
    </source>
</evidence>